<dbReference type="KEGG" id="bbel:109462700"/>
<evidence type="ECO:0000313" key="3">
    <source>
        <dbReference type="Proteomes" id="UP000515135"/>
    </source>
</evidence>
<evidence type="ECO:0000256" key="2">
    <source>
        <dbReference type="SAM" id="Phobius"/>
    </source>
</evidence>
<sequence length="379" mass="42482">MVTKTTFNLKDTTTTRKTLPYRTLDPDERPEKQHVTLGFILALVAVGLFCLGLTLAYVYRKRQLAGRNNGRNSHFHTDNQGQPTLSMAMKNINARGRASSFPVVALQDMRIFDRLHTCTHLQRQFSVPNNFANRNRRSSRDTPFDAPHYWEIPDSLVDSTEQPAPGKLDAPHYWEIPDALVDSVPDSDEIRNSREIQGVLVASTGEPTTDELPTPHYWEIPDALVDSGSVPNSDETRTPWKIPDALANYTRDPTTDEARYCEIPDADTIRDQHRPSSLPIDTFLRNRPRTVPDNTANSAPRPASLPHQYWNITDEDIGGDSVTFYASAAETRFSTVVAKSEENNRLYETETTQAGDEHAIPATYGTDSAQTASVLDPED</sequence>
<keyword evidence="2" id="KW-0472">Membrane</keyword>
<dbReference type="AlphaFoldDB" id="A0A6P4XWB1"/>
<dbReference type="OrthoDB" id="10141188at2759"/>
<dbReference type="GeneID" id="109462700"/>
<protein>
    <submittedName>
        <fullName evidence="4">Uncharacterized protein LOC109462700</fullName>
    </submittedName>
</protein>
<dbReference type="Proteomes" id="UP000515135">
    <property type="component" value="Unplaced"/>
</dbReference>
<organism evidence="3 4">
    <name type="scientific">Branchiostoma belcheri</name>
    <name type="common">Amphioxus</name>
    <dbReference type="NCBI Taxonomy" id="7741"/>
    <lineage>
        <taxon>Eukaryota</taxon>
        <taxon>Metazoa</taxon>
        <taxon>Chordata</taxon>
        <taxon>Cephalochordata</taxon>
        <taxon>Leptocardii</taxon>
        <taxon>Amphioxiformes</taxon>
        <taxon>Branchiostomatidae</taxon>
        <taxon>Branchiostoma</taxon>
    </lineage>
</organism>
<feature type="region of interest" description="Disordered" evidence="1">
    <location>
        <begin position="269"/>
        <end position="306"/>
    </location>
</feature>
<name>A0A6P4XWB1_BRABE</name>
<feature type="region of interest" description="Disordered" evidence="1">
    <location>
        <begin position="344"/>
        <end position="379"/>
    </location>
</feature>
<feature type="transmembrane region" description="Helical" evidence="2">
    <location>
        <begin position="35"/>
        <end position="59"/>
    </location>
</feature>
<gene>
    <name evidence="4" type="primary">LOC109462700</name>
</gene>
<evidence type="ECO:0000256" key="1">
    <source>
        <dbReference type="SAM" id="MobiDB-lite"/>
    </source>
</evidence>
<dbReference type="RefSeq" id="XP_019614819.1">
    <property type="nucleotide sequence ID" value="XM_019759260.1"/>
</dbReference>
<reference evidence="4" key="1">
    <citation type="submission" date="2025-08" db="UniProtKB">
        <authorList>
            <consortium name="RefSeq"/>
        </authorList>
    </citation>
    <scope>IDENTIFICATION</scope>
    <source>
        <tissue evidence="4">Gonad</tissue>
    </source>
</reference>
<evidence type="ECO:0000313" key="4">
    <source>
        <dbReference type="RefSeq" id="XP_019614819.1"/>
    </source>
</evidence>
<keyword evidence="3" id="KW-1185">Reference proteome</keyword>
<keyword evidence="2" id="KW-1133">Transmembrane helix</keyword>
<proteinExistence type="predicted"/>
<accession>A0A6P4XWB1</accession>
<keyword evidence="2" id="KW-0812">Transmembrane</keyword>